<accession>A0A011N4L1</accession>
<evidence type="ECO:0000313" key="2">
    <source>
        <dbReference type="Proteomes" id="UP000020218"/>
    </source>
</evidence>
<dbReference type="Pfam" id="PF05708">
    <property type="entry name" value="Peptidase_C92"/>
    <property type="match status" value="1"/>
</dbReference>
<dbReference type="Gene3D" id="3.90.1720.10">
    <property type="entry name" value="endopeptidase domain like (from Nostoc punctiforme)"/>
    <property type="match status" value="1"/>
</dbReference>
<dbReference type="STRING" id="1454001.AW08_00344"/>
<dbReference type="EMBL" id="JFAX01000001">
    <property type="protein sequence ID" value="EXI69851.1"/>
    <property type="molecule type" value="Genomic_DNA"/>
</dbReference>
<keyword evidence="1" id="KW-0378">Hydrolase</keyword>
<sequence length="185" mass="19227">MLSFNDLKPADILLSTGSAAASIVIRSGTVSRYSHAALYIGNGQIVEAIGSGVTQQSLHDAMSDDTLVSVYRRMRMSDEQGLQAIRYAKAQVGKKYDYAGAAGGGITSGPGFVIGLFLSPIVVIGGVGADLYNRSNPEASFYCSELVAIAFEKAGAPIGSGAASTTPSDVSRSHVLNYIGDLKKT</sequence>
<dbReference type="GO" id="GO:0016787">
    <property type="term" value="F:hydrolase activity"/>
    <property type="evidence" value="ECO:0007669"/>
    <property type="project" value="UniProtKB-KW"/>
</dbReference>
<name>A0A011N4L1_9PROT</name>
<dbReference type="InterPro" id="IPR024453">
    <property type="entry name" value="Peptidase_C92"/>
</dbReference>
<comment type="caution">
    <text evidence="1">The sequence shown here is derived from an EMBL/GenBank/DDBJ whole genome shotgun (WGS) entry which is preliminary data.</text>
</comment>
<dbReference type="Proteomes" id="UP000020218">
    <property type="component" value="Unassembled WGS sequence"/>
</dbReference>
<keyword evidence="2" id="KW-1185">Reference proteome</keyword>
<reference evidence="1" key="1">
    <citation type="submission" date="2014-02" db="EMBL/GenBank/DDBJ databases">
        <title>Expanding our view of genomic diversity in Candidatus Accumulibacter clades.</title>
        <authorList>
            <person name="Skennerton C.T."/>
            <person name="Barr J.J."/>
            <person name="Slater F.R."/>
            <person name="Bond P.L."/>
            <person name="Tyson G.W."/>
        </authorList>
    </citation>
    <scope>NUCLEOTIDE SEQUENCE [LARGE SCALE GENOMIC DNA]</scope>
</reference>
<organism evidence="1 2">
    <name type="scientific">Candidatus Accumulibacter adjunctus</name>
    <dbReference type="NCBI Taxonomy" id="1454001"/>
    <lineage>
        <taxon>Bacteria</taxon>
        <taxon>Pseudomonadati</taxon>
        <taxon>Pseudomonadota</taxon>
        <taxon>Betaproteobacteria</taxon>
        <taxon>Candidatus Accumulibacter</taxon>
    </lineage>
</organism>
<proteinExistence type="predicted"/>
<dbReference type="AlphaFoldDB" id="A0A011N4L1"/>
<dbReference type="PATRIC" id="fig|1454001.3.peg.194"/>
<dbReference type="InterPro" id="IPR038765">
    <property type="entry name" value="Papain-like_cys_pep_sf"/>
</dbReference>
<protein>
    <submittedName>
        <fullName evidence="1">Distant relative of cell wall-associated hydrolase</fullName>
    </submittedName>
</protein>
<gene>
    <name evidence="1" type="ORF">AW08_00344</name>
</gene>
<dbReference type="SUPFAM" id="SSF54001">
    <property type="entry name" value="Cysteine proteinases"/>
    <property type="match status" value="1"/>
</dbReference>
<evidence type="ECO:0000313" key="1">
    <source>
        <dbReference type="EMBL" id="EXI69851.1"/>
    </source>
</evidence>